<feature type="region of interest" description="Disordered" evidence="1">
    <location>
        <begin position="1"/>
        <end position="52"/>
    </location>
</feature>
<organism evidence="2 3">
    <name type="scientific">Colletotrichum musicola</name>
    <dbReference type="NCBI Taxonomy" id="2175873"/>
    <lineage>
        <taxon>Eukaryota</taxon>
        <taxon>Fungi</taxon>
        <taxon>Dikarya</taxon>
        <taxon>Ascomycota</taxon>
        <taxon>Pezizomycotina</taxon>
        <taxon>Sordariomycetes</taxon>
        <taxon>Hypocreomycetidae</taxon>
        <taxon>Glomerellales</taxon>
        <taxon>Glomerellaceae</taxon>
        <taxon>Colletotrichum</taxon>
        <taxon>Colletotrichum orchidearum species complex</taxon>
    </lineage>
</organism>
<feature type="region of interest" description="Disordered" evidence="1">
    <location>
        <begin position="170"/>
        <end position="192"/>
    </location>
</feature>
<reference evidence="2" key="1">
    <citation type="journal article" date="2020" name="Phytopathology">
        <title>Genome Sequence Resources of Colletotrichum truncatum, C. plurivorum, C. musicola, and C. sojae: Four Species Pathogenic to Soybean (Glycine max).</title>
        <authorList>
            <person name="Rogerio F."/>
            <person name="Boufleur T.R."/>
            <person name="Ciampi-Guillardi M."/>
            <person name="Sukno S.A."/>
            <person name="Thon M.R."/>
            <person name="Massola Junior N.S."/>
            <person name="Baroncelli R."/>
        </authorList>
    </citation>
    <scope>NUCLEOTIDE SEQUENCE</scope>
    <source>
        <strain evidence="2">LFN0074</strain>
    </source>
</reference>
<protein>
    <submittedName>
        <fullName evidence="2">Uncharacterized protein</fullName>
    </submittedName>
</protein>
<dbReference type="EMBL" id="WIGM01000319">
    <property type="protein sequence ID" value="KAF6829077.1"/>
    <property type="molecule type" value="Genomic_DNA"/>
</dbReference>
<dbReference type="OrthoDB" id="10601320at2759"/>
<sequence length="278" mass="30712">MLLAIGHARGSQRECQRHRVKHPYSAPKPCLPRASESGQQPGLPDNSEHELHLVHPGTNTQHQRRNYTTSNTNQQCTKQMLSANKIPYRAIARDGSEGLPHRHLRWARATDRILLAEEQDGYDSFSWSFPPNRPSCPPQARPANAPNRNLLQLFRSGLVVRGIRTPQSNYTMDCRQDPTAAGFKPSTGLAEDSVKTAATGRWPEDARTMGQTAAPPQQHKAGTSRLAPAACTIDNRLDSTLALSSRHYRLGRAHGGGPGFPRSGDTTHSQHIFRCKSV</sequence>
<proteinExistence type="predicted"/>
<feature type="region of interest" description="Disordered" evidence="1">
    <location>
        <begin position="253"/>
        <end position="273"/>
    </location>
</feature>
<name>A0A8H6KCD9_9PEZI</name>
<evidence type="ECO:0000256" key="1">
    <source>
        <dbReference type="SAM" id="MobiDB-lite"/>
    </source>
</evidence>
<comment type="caution">
    <text evidence="2">The sequence shown here is derived from an EMBL/GenBank/DDBJ whole genome shotgun (WGS) entry which is preliminary data.</text>
</comment>
<keyword evidence="3" id="KW-1185">Reference proteome</keyword>
<accession>A0A8H6KCD9</accession>
<evidence type="ECO:0000313" key="3">
    <source>
        <dbReference type="Proteomes" id="UP000639643"/>
    </source>
</evidence>
<gene>
    <name evidence="2" type="ORF">CMUS01_08300</name>
</gene>
<dbReference type="Proteomes" id="UP000639643">
    <property type="component" value="Unassembled WGS sequence"/>
</dbReference>
<dbReference type="AlphaFoldDB" id="A0A8H6KCD9"/>
<evidence type="ECO:0000313" key="2">
    <source>
        <dbReference type="EMBL" id="KAF6829077.1"/>
    </source>
</evidence>